<keyword evidence="1" id="KW-0812">Transmembrane</keyword>
<evidence type="ECO:0000256" key="1">
    <source>
        <dbReference type="SAM" id="Phobius"/>
    </source>
</evidence>
<evidence type="ECO:0000313" key="4">
    <source>
        <dbReference type="Proteomes" id="UP000826014"/>
    </source>
</evidence>
<feature type="domain" description="Phosphatidic acid phosphatase type 2/haloperoxidase" evidence="2">
    <location>
        <begin position="97"/>
        <end position="217"/>
    </location>
</feature>
<keyword evidence="4" id="KW-1185">Reference proteome</keyword>
<organism evidence="3 4">
    <name type="scientific">Candidatus Rhabdochlamydia oedothoracis</name>
    <dbReference type="NCBI Taxonomy" id="2720720"/>
    <lineage>
        <taxon>Bacteria</taxon>
        <taxon>Pseudomonadati</taxon>
        <taxon>Chlamydiota</taxon>
        <taxon>Chlamydiia</taxon>
        <taxon>Parachlamydiales</taxon>
        <taxon>Candidatus Rhabdochlamydiaceae</taxon>
        <taxon>Candidatus Rhabdochlamydia</taxon>
    </lineage>
</organism>
<feature type="transmembrane region" description="Helical" evidence="1">
    <location>
        <begin position="94"/>
        <end position="120"/>
    </location>
</feature>
<dbReference type="EMBL" id="CP075587">
    <property type="protein sequence ID" value="QYF48510.1"/>
    <property type="molecule type" value="Genomic_DNA"/>
</dbReference>
<dbReference type="GO" id="GO:0016740">
    <property type="term" value="F:transferase activity"/>
    <property type="evidence" value="ECO:0007669"/>
    <property type="project" value="UniProtKB-KW"/>
</dbReference>
<proteinExistence type="predicted"/>
<name>A0ABX8UZY6_9BACT</name>
<gene>
    <name evidence="3" type="ORF">RHABOEDO_000685</name>
</gene>
<evidence type="ECO:0000313" key="3">
    <source>
        <dbReference type="EMBL" id="QYF48510.1"/>
    </source>
</evidence>
<dbReference type="CDD" id="cd01610">
    <property type="entry name" value="PAP2_like"/>
    <property type="match status" value="1"/>
</dbReference>
<accession>A0ABX8UZY6</accession>
<dbReference type="EC" id="2.7.4.29" evidence="3"/>
<evidence type="ECO:0000259" key="2">
    <source>
        <dbReference type="SMART" id="SM00014"/>
    </source>
</evidence>
<dbReference type="PANTHER" id="PTHR14969">
    <property type="entry name" value="SPHINGOSINE-1-PHOSPHATE PHOSPHOHYDROLASE"/>
    <property type="match status" value="1"/>
</dbReference>
<protein>
    <submittedName>
        <fullName evidence="3">Lipid A 1-diphosphate synthase</fullName>
        <ecNumber evidence="3">2.7.4.29</ecNumber>
    </submittedName>
</protein>
<keyword evidence="1" id="KW-1133">Transmembrane helix</keyword>
<dbReference type="SUPFAM" id="SSF48317">
    <property type="entry name" value="Acid phosphatase/Vanadium-dependent haloperoxidase"/>
    <property type="match status" value="1"/>
</dbReference>
<dbReference type="RefSeq" id="WP_215216714.1">
    <property type="nucleotide sequence ID" value="NZ_CP075587.1"/>
</dbReference>
<dbReference type="Gene3D" id="1.20.144.10">
    <property type="entry name" value="Phosphatidic acid phosphatase type 2/haloperoxidase"/>
    <property type="match status" value="1"/>
</dbReference>
<dbReference type="Pfam" id="PF01569">
    <property type="entry name" value="PAP2"/>
    <property type="match status" value="1"/>
</dbReference>
<keyword evidence="3" id="KW-0808">Transferase</keyword>
<keyword evidence="1" id="KW-0472">Membrane</keyword>
<dbReference type="PANTHER" id="PTHR14969:SF53">
    <property type="entry name" value="LIPID A 1-DIPHOSPHATE SYNTHASE"/>
    <property type="match status" value="1"/>
</dbReference>
<dbReference type="InterPro" id="IPR036938">
    <property type="entry name" value="PAP2/HPO_sf"/>
</dbReference>
<dbReference type="Proteomes" id="UP000826014">
    <property type="component" value="Chromosome"/>
</dbReference>
<sequence length="243" mass="27970">MTTSYKLRSLFLLQTLLALLLASLLWPKAAIYWQKLDIAFFKLVNQSLLDSHYWQVFWACANHKYADWVEDLCILVFFTVWIQKSPYSLRKIRIAQLLFCILYIAFILFFVNCMLFRNFISIPRPSPSLVVENSVMLSQEIPWMKIKDVSKTSFPGDHATTALLFAASFSYLAGWRFAIVAWFYAGFLCIPRLITGAHWLSDVVVGSGGITLFFLSIAFCTPLAHSISSYFIRIFNKKQIANN</sequence>
<dbReference type="InterPro" id="IPR000326">
    <property type="entry name" value="PAP2/HPO"/>
</dbReference>
<dbReference type="SMART" id="SM00014">
    <property type="entry name" value="acidPPc"/>
    <property type="match status" value="1"/>
</dbReference>
<reference evidence="3 4" key="1">
    <citation type="journal article" date="2022" name="bioRxiv">
        <title>Ecology and evolution of chlamydial symbionts of arthropods.</title>
        <authorList>
            <person name="Halter T."/>
            <person name="Koestlbacher S."/>
            <person name="Collingro A."/>
            <person name="Sixt B.S."/>
            <person name="Toenshoff E.R."/>
            <person name="Hendrickx F."/>
            <person name="Kostanjsek R."/>
            <person name="Horn M."/>
        </authorList>
    </citation>
    <scope>NUCLEOTIDE SEQUENCE [LARGE SCALE GENOMIC DNA]</scope>
    <source>
        <strain evidence="3">W744xW776</strain>
    </source>
</reference>
<feature type="transmembrane region" description="Helical" evidence="1">
    <location>
        <begin position="162"/>
        <end position="187"/>
    </location>
</feature>